<dbReference type="InterPro" id="IPR036844">
    <property type="entry name" value="Hint_dom_sf"/>
</dbReference>
<feature type="compositionally biased region" description="Polar residues" evidence="4">
    <location>
        <begin position="303"/>
        <end position="318"/>
    </location>
</feature>
<protein>
    <submittedName>
        <fullName evidence="6">S8 family serine peptidase</fullName>
    </submittedName>
</protein>
<comment type="subcellular location">
    <subcellularLocation>
        <location evidence="1">Secreted</location>
    </subcellularLocation>
</comment>
<dbReference type="InterPro" id="IPR030934">
    <property type="entry name" value="Intein_C"/>
</dbReference>
<dbReference type="Pfam" id="PF07591">
    <property type="entry name" value="PT-HINT"/>
    <property type="match status" value="1"/>
</dbReference>
<feature type="compositionally biased region" description="Basic and acidic residues" evidence="4">
    <location>
        <begin position="345"/>
        <end position="356"/>
    </location>
</feature>
<comment type="caution">
    <text evidence="3">Lacks conserved residue(s) required for the propagation of feature annotation.</text>
</comment>
<dbReference type="GO" id="GO:0005576">
    <property type="term" value="C:extracellular region"/>
    <property type="evidence" value="ECO:0007669"/>
    <property type="project" value="UniProtKB-SubCell"/>
</dbReference>
<dbReference type="PROSITE" id="PS51892">
    <property type="entry name" value="SUBTILASE"/>
    <property type="match status" value="1"/>
</dbReference>
<feature type="domain" description="Hint" evidence="5">
    <location>
        <begin position="741"/>
        <end position="835"/>
    </location>
</feature>
<dbReference type="GO" id="GO:0004252">
    <property type="term" value="F:serine-type endopeptidase activity"/>
    <property type="evidence" value="ECO:0007669"/>
    <property type="project" value="InterPro"/>
</dbReference>
<feature type="region of interest" description="Disordered" evidence="4">
    <location>
        <begin position="262"/>
        <end position="356"/>
    </location>
</feature>
<evidence type="ECO:0000256" key="2">
    <source>
        <dbReference type="ARBA" id="ARBA00022525"/>
    </source>
</evidence>
<dbReference type="InterPro" id="IPR036852">
    <property type="entry name" value="Peptidase_S8/S53_dom_sf"/>
</dbReference>
<dbReference type="SMART" id="SM00306">
    <property type="entry name" value="HintN"/>
    <property type="match status" value="1"/>
</dbReference>
<dbReference type="SUPFAM" id="SSF52743">
    <property type="entry name" value="Subtilisin-like"/>
    <property type="match status" value="1"/>
</dbReference>
<dbReference type="InterPro" id="IPR000209">
    <property type="entry name" value="Peptidase_S8/S53_dom"/>
</dbReference>
<dbReference type="CDD" id="cd00081">
    <property type="entry name" value="Hint"/>
    <property type="match status" value="1"/>
</dbReference>
<dbReference type="SUPFAM" id="SSF51294">
    <property type="entry name" value="Hedgehog/intein (Hint) domain"/>
    <property type="match status" value="1"/>
</dbReference>
<reference evidence="6" key="1">
    <citation type="submission" date="2020-05" db="EMBL/GenBank/DDBJ databases">
        <authorList>
            <person name="Zhu T."/>
            <person name="Keshari N."/>
            <person name="Lu X."/>
        </authorList>
    </citation>
    <scope>NUCLEOTIDE SEQUENCE</scope>
    <source>
        <strain evidence="6">NK1-12</strain>
    </source>
</reference>
<dbReference type="PROSITE" id="PS50817">
    <property type="entry name" value="INTEIN_N_TER"/>
    <property type="match status" value="1"/>
</dbReference>
<evidence type="ECO:0000313" key="6">
    <source>
        <dbReference type="EMBL" id="WNZ26898.1"/>
    </source>
</evidence>
<evidence type="ECO:0000313" key="7">
    <source>
        <dbReference type="EMBL" id="WNZ27889.1"/>
    </source>
</evidence>
<dbReference type="InterPro" id="IPR003587">
    <property type="entry name" value="Hint_dom_N"/>
</dbReference>
<evidence type="ECO:0000256" key="3">
    <source>
        <dbReference type="PROSITE-ProRule" id="PRU01240"/>
    </source>
</evidence>
<name>A0AA97ASD7_9CYAN</name>
<dbReference type="Pfam" id="PF00082">
    <property type="entry name" value="Peptidase_S8"/>
    <property type="match status" value="1"/>
</dbReference>
<dbReference type="Gene3D" id="2.170.16.10">
    <property type="entry name" value="Hedgehog/Intein (Hint) domain"/>
    <property type="match status" value="1"/>
</dbReference>
<feature type="compositionally biased region" description="Basic and acidic residues" evidence="4">
    <location>
        <begin position="290"/>
        <end position="301"/>
    </location>
</feature>
<evidence type="ECO:0000256" key="4">
    <source>
        <dbReference type="SAM" id="MobiDB-lite"/>
    </source>
</evidence>
<dbReference type="CDD" id="cd00306">
    <property type="entry name" value="Peptidases_S8_S53"/>
    <property type="match status" value="1"/>
</dbReference>
<comment type="similarity">
    <text evidence="3">Belongs to the peptidase S8 family.</text>
</comment>
<dbReference type="Gene3D" id="3.40.50.200">
    <property type="entry name" value="Peptidase S8/S53 domain"/>
    <property type="match status" value="1"/>
</dbReference>
<dbReference type="InterPro" id="IPR027797">
    <property type="entry name" value="PT-TG_dom"/>
</dbReference>
<dbReference type="PROSITE" id="PS50818">
    <property type="entry name" value="INTEIN_C_TER"/>
    <property type="match status" value="1"/>
</dbReference>
<dbReference type="EMBL" id="CP053587">
    <property type="protein sequence ID" value="WNZ26898.1"/>
    <property type="molecule type" value="Genomic_DNA"/>
</dbReference>
<evidence type="ECO:0000256" key="1">
    <source>
        <dbReference type="ARBA" id="ARBA00004613"/>
    </source>
</evidence>
<feature type="compositionally biased region" description="Polar residues" evidence="4">
    <location>
        <begin position="330"/>
        <end position="343"/>
    </location>
</feature>
<dbReference type="EMBL" id="CP053587">
    <property type="protein sequence ID" value="WNZ27889.1"/>
    <property type="molecule type" value="Genomic_DNA"/>
</dbReference>
<evidence type="ECO:0000259" key="5">
    <source>
        <dbReference type="SMART" id="SM00306"/>
    </source>
</evidence>
<sequence>MLDSELATQLQAQIPNLLALGQVAQQHGVIVVAAAGNAPGRSSALAQAATEFDHLLIVGASQPDNHAPDSLAGWNVDLVAPGRLADASAFMPGIAMPSMAGTSVATAQVTGVVSQVWAANPALSYPQVIDLLKATAIDIHTPGWDSQTGAGILNGTAAVERAQSVRPIPTERVLSNQVARPLFPASSHVEAIARERPAAYQETYIVTGDYYGTGRSTLDYTRTESESNQDDRSSSSSHYFGSGIVKRQWQIQAHGEFDYTQQWHHQSQSHSQNRYDDGLLTRTSHGTSTYDERGTEQHDDSPTGDTGTSEQFSYSTSTDETRSVQIGHLTINSHSTDSSQNYRHTQREYRPGFDHTQYDFDEYSKKTAKETSQYKQWGISNFYEKETDWEEQKDTNLTDDWINTLRFGTEETLITSRFRDHFFNQDATSAPETVHAGGQSQQTKRQIKTIYDGQTWRVIDQIEEDRYWHHYTREQYETGLVYTQSHSRSTDWQSRTEYDAQGRSQSVAREQIYDYTHQNYDDGNGKQTIRTTLSTSTTESGVDAEGRRWSRTEEWSSTHSRLIEAGVADWSESWSRRVWHNGELVEEHAGSTRGRVSTQEDGAVDLTLPAPPTLDLSHLLGPGVSLALDLTPGVGELKGLVEAVTGKDLITGEDLAAWERMIGILPYVSDVGKLIQKAGDIARAVQGASDAAKAAGAAGDLANAQKAAQQADQATDFLEQMAPGSPEATLARQSADEALEAACFVAGTLVLTPTGYRAIETLPVGAWVLACDPETGVVKACRVLQTFVREVPVVLDIQVGEETITCTPEHPFWVPGQGWTAAGQLSVGMPLLTSDAQIVSITAIEQQEGHFEVYNVEVEELHTYFVSHLGCLVHNTCERRYSPSPKHEPGGWGTEMDLDPTTAQQVLDEGILGPNGRQVYGYHNGKMYEFQPDNIGGYHGYPVPGNEVPTAVLRTLRDTGIITRSEYGRFLRGKA</sequence>
<proteinExistence type="inferred from homology"/>
<gene>
    <name evidence="6" type="ORF">HJG54_28645</name>
    <name evidence="7" type="ORF">HJG54_34255</name>
</gene>
<dbReference type="AlphaFoldDB" id="A0AA97ASD7"/>
<dbReference type="RefSeq" id="WP_316436411.1">
    <property type="nucleotide sequence ID" value="NZ_CP053587.1"/>
</dbReference>
<keyword evidence="2" id="KW-0964">Secreted</keyword>
<dbReference type="NCBIfam" id="TIGR01443">
    <property type="entry name" value="intein_Cterm"/>
    <property type="match status" value="1"/>
</dbReference>
<feature type="compositionally biased region" description="Low complexity" evidence="4">
    <location>
        <begin position="262"/>
        <end position="272"/>
    </location>
</feature>
<dbReference type="GO" id="GO:0016539">
    <property type="term" value="P:intein-mediated protein splicing"/>
    <property type="evidence" value="ECO:0007669"/>
    <property type="project" value="InterPro"/>
</dbReference>
<organism evidence="6">
    <name type="scientific">Leptolyngbya sp. NK1-12</name>
    <dbReference type="NCBI Taxonomy" id="2547451"/>
    <lineage>
        <taxon>Bacteria</taxon>
        <taxon>Bacillati</taxon>
        <taxon>Cyanobacteriota</taxon>
        <taxon>Cyanophyceae</taxon>
        <taxon>Leptolyngbyales</taxon>
        <taxon>Leptolyngbyaceae</taxon>
        <taxon>Leptolyngbya group</taxon>
        <taxon>Leptolyngbya</taxon>
    </lineage>
</organism>
<dbReference type="InterPro" id="IPR006141">
    <property type="entry name" value="Intein_N"/>
</dbReference>
<dbReference type="Pfam" id="PF14449">
    <property type="entry name" value="PT-TG"/>
    <property type="match status" value="1"/>
</dbReference>
<accession>A0AA97ASD7</accession>